<dbReference type="HAMAP" id="MF_00168">
    <property type="entry name" value="Q_tRNA_Tgt"/>
    <property type="match status" value="1"/>
</dbReference>
<feature type="binding site" evidence="4">
    <location>
        <position position="190"/>
    </location>
    <ligand>
        <name>substrate</name>
    </ligand>
</feature>
<gene>
    <name evidence="4" type="primary">tgt</name>
    <name evidence="6" type="ORF">BE04_33235</name>
</gene>
<protein>
    <recommendedName>
        <fullName evidence="4">Queuine tRNA-ribosyltransferase</fullName>
        <ecNumber evidence="4">2.4.2.29</ecNumber>
    </recommendedName>
    <alternativeName>
        <fullName evidence="4">Guanine insertion enzyme</fullName>
    </alternativeName>
    <alternativeName>
        <fullName evidence="4">tRNA-guanine transglycosylase</fullName>
    </alternativeName>
</protein>
<feature type="domain" description="tRNA-guanine(15) transglycosylase-like" evidence="5">
    <location>
        <begin position="17"/>
        <end position="368"/>
    </location>
</feature>
<sequence length="373" mass="40028">MSRTPGFAFSELARDGHARTGVLSTPHGDVPTPTFMPVGTQGSVKTLTPAEVAATGARIVLGNTYHLWLRPGPELVAQLGGLHAFTRWPHAMLTDSGGFQAFSLAERRTLVEDGFVFRSHLDGARKALTPEVAMEVQGLLGADIAMQLDVCPPGGAPLAEVEEACRLTTRWGKRCLAAKRPTQALFGIVQGGTSVALRTAHADELAALPFDGLALGGFSVGEPIALMHEVVAQIAPRLDPSRPRYLMGVGTPLDLVHAIGAGVDMFDCVLPTRNARNGQALTQHGKIVIKQARYKDDRSPLDPTCACPTCAGGYSRAYLRHLYMAGEILVLRLLTEHNLHLYGRLMREARAAIAEGRYAAFARAWLGARDATE</sequence>
<feature type="region of interest" description="RNA binding; important for wobble base 34 recognition" evidence="4">
    <location>
        <begin position="272"/>
        <end position="276"/>
    </location>
</feature>
<keyword evidence="4" id="KW-0479">Metal-binding</keyword>
<evidence type="ECO:0000256" key="1">
    <source>
        <dbReference type="ARBA" id="ARBA00022676"/>
    </source>
</evidence>
<dbReference type="InterPro" id="IPR036511">
    <property type="entry name" value="TGT-like_sf"/>
</dbReference>
<accession>A0A150PF99</accession>
<dbReference type="PANTHER" id="PTHR46499">
    <property type="entry name" value="QUEUINE TRNA-RIBOSYLTRANSFERASE"/>
    <property type="match status" value="1"/>
</dbReference>
<comment type="subunit">
    <text evidence="4">Homodimer. Within each dimer, one monomer is responsible for RNA recognition and catalysis, while the other monomer binds to the replacement base PreQ1.</text>
</comment>
<dbReference type="EC" id="2.4.2.29" evidence="4"/>
<dbReference type="Proteomes" id="UP000075604">
    <property type="component" value="Unassembled WGS sequence"/>
</dbReference>
<feature type="binding site" evidence="4">
    <location>
        <position position="307"/>
    </location>
    <ligand>
        <name>Zn(2+)</name>
        <dbReference type="ChEBI" id="CHEBI:29105"/>
    </ligand>
</feature>
<feature type="binding site" evidence="4">
    <location>
        <position position="310"/>
    </location>
    <ligand>
        <name>Zn(2+)</name>
        <dbReference type="ChEBI" id="CHEBI:29105"/>
    </ligand>
</feature>
<keyword evidence="1 4" id="KW-0328">Glycosyltransferase</keyword>
<feature type="active site" description="Nucleophile" evidence="4">
    <location>
        <position position="267"/>
    </location>
</feature>
<feature type="binding site" evidence="4">
    <location>
        <position position="337"/>
    </location>
    <ligand>
        <name>Zn(2+)</name>
        <dbReference type="ChEBI" id="CHEBI:29105"/>
    </ligand>
</feature>
<dbReference type="AlphaFoldDB" id="A0A150PF99"/>
<organism evidence="6 7">
    <name type="scientific">Sorangium cellulosum</name>
    <name type="common">Polyangium cellulosum</name>
    <dbReference type="NCBI Taxonomy" id="56"/>
    <lineage>
        <taxon>Bacteria</taxon>
        <taxon>Pseudomonadati</taxon>
        <taxon>Myxococcota</taxon>
        <taxon>Polyangia</taxon>
        <taxon>Polyangiales</taxon>
        <taxon>Polyangiaceae</taxon>
        <taxon>Sorangium</taxon>
    </lineage>
</organism>
<dbReference type="Pfam" id="PF01702">
    <property type="entry name" value="TGT"/>
    <property type="match status" value="1"/>
</dbReference>
<feature type="binding site" evidence="4">
    <location>
        <position position="305"/>
    </location>
    <ligand>
        <name>Zn(2+)</name>
        <dbReference type="ChEBI" id="CHEBI:29105"/>
    </ligand>
</feature>
<dbReference type="InterPro" id="IPR004803">
    <property type="entry name" value="TGT"/>
</dbReference>
<dbReference type="InterPro" id="IPR002616">
    <property type="entry name" value="tRNA_ribo_trans-like"/>
</dbReference>
<keyword evidence="4" id="KW-0862">Zinc</keyword>
<reference evidence="6 7" key="1">
    <citation type="submission" date="2014-02" db="EMBL/GenBank/DDBJ databases">
        <title>The small core and large imbalanced accessory genome model reveals a collaborative survival strategy of Sorangium cellulosum strains in nature.</title>
        <authorList>
            <person name="Han K."/>
            <person name="Peng R."/>
            <person name="Blom J."/>
            <person name="Li Y.-Z."/>
        </authorList>
    </citation>
    <scope>NUCLEOTIDE SEQUENCE [LARGE SCALE GENOMIC DNA]</scope>
    <source>
        <strain evidence="6 7">So0157-18</strain>
    </source>
</reference>
<dbReference type="InterPro" id="IPR050076">
    <property type="entry name" value="ArchSynthase1/Queuine_TRR"/>
</dbReference>
<dbReference type="SUPFAM" id="SSF51713">
    <property type="entry name" value="tRNA-guanine transglycosylase"/>
    <property type="match status" value="1"/>
</dbReference>
<proteinExistence type="inferred from homology"/>
<comment type="function">
    <text evidence="4">Catalyzes the base-exchange of a guanine (G) residue with the queuine precursor 7-aminomethyl-7-deazaguanine (PreQ1) at position 34 (anticodon wobble position) in tRNAs with GU(N) anticodons (tRNA-Asp, -Asn, -His and -Tyr). Catalysis occurs through a double-displacement mechanism. The nucleophile active site attacks the C1' of nucleotide 34 to detach the guanine base from the RNA, forming a covalent enzyme-RNA intermediate. The proton acceptor active site deprotonates the incoming PreQ1, allowing a nucleophilic attack on the C1' of the ribose to form the product. After dissociation, two additional enzymatic reactions on the tRNA convert PreQ1 to queuine (Q), resulting in the hypermodified nucleoside queuosine (7-(((4,5-cis-dihydroxy-2-cyclopenten-1-yl)amino)methyl)-7-deazaguanosine).</text>
</comment>
<evidence type="ECO:0000313" key="7">
    <source>
        <dbReference type="Proteomes" id="UP000075604"/>
    </source>
</evidence>
<evidence type="ECO:0000256" key="2">
    <source>
        <dbReference type="ARBA" id="ARBA00022679"/>
    </source>
</evidence>
<comment type="pathway">
    <text evidence="4">tRNA modification; tRNA-queuosine biosynthesis.</text>
</comment>
<keyword evidence="2 4" id="KW-0808">Transferase</keyword>
<dbReference type="PANTHER" id="PTHR46499:SF1">
    <property type="entry name" value="QUEUINE TRNA-RIBOSYLTRANSFERASE"/>
    <property type="match status" value="1"/>
</dbReference>
<comment type="catalytic activity">
    <reaction evidence="4">
        <text>7-aminomethyl-7-carbaguanine + guanosine(34) in tRNA = 7-aminomethyl-7-carbaguanosine(34) in tRNA + guanine</text>
        <dbReference type="Rhea" id="RHEA:24104"/>
        <dbReference type="Rhea" id="RHEA-COMP:10341"/>
        <dbReference type="Rhea" id="RHEA-COMP:10342"/>
        <dbReference type="ChEBI" id="CHEBI:16235"/>
        <dbReference type="ChEBI" id="CHEBI:58703"/>
        <dbReference type="ChEBI" id="CHEBI:74269"/>
        <dbReference type="ChEBI" id="CHEBI:82833"/>
        <dbReference type="EC" id="2.4.2.29"/>
    </reaction>
</comment>
<evidence type="ECO:0000256" key="4">
    <source>
        <dbReference type="HAMAP-Rule" id="MF_00168"/>
    </source>
</evidence>
<feature type="region of interest" description="RNA binding" evidence="4">
    <location>
        <begin position="248"/>
        <end position="254"/>
    </location>
</feature>
<dbReference type="NCBIfam" id="TIGR00449">
    <property type="entry name" value="tgt_general"/>
    <property type="match status" value="1"/>
</dbReference>
<name>A0A150PF99_SORCE</name>
<keyword evidence="4" id="KW-0671">Queuosine biosynthesis</keyword>
<dbReference type="GO" id="GO:0046872">
    <property type="term" value="F:metal ion binding"/>
    <property type="evidence" value="ECO:0007669"/>
    <property type="project" value="UniProtKB-KW"/>
</dbReference>
<keyword evidence="3 4" id="KW-0819">tRNA processing</keyword>
<dbReference type="GO" id="GO:0008616">
    <property type="term" value="P:tRNA queuosine(34) biosynthetic process"/>
    <property type="evidence" value="ECO:0007669"/>
    <property type="project" value="UniProtKB-UniRule"/>
</dbReference>
<comment type="similarity">
    <text evidence="4">Belongs to the queuine tRNA-ribosyltransferase family.</text>
</comment>
<feature type="binding site" evidence="4">
    <location>
        <position position="217"/>
    </location>
    <ligand>
        <name>substrate</name>
    </ligand>
</feature>
<comment type="caution">
    <text evidence="6">The sequence shown here is derived from an EMBL/GenBank/DDBJ whole genome shotgun (WGS) entry which is preliminary data.</text>
</comment>
<dbReference type="UniPathway" id="UPA00392"/>
<dbReference type="EMBL" id="JELX01002772">
    <property type="protein sequence ID" value="KYF54335.1"/>
    <property type="molecule type" value="Genomic_DNA"/>
</dbReference>
<feature type="active site" description="Proton acceptor" evidence="4">
    <location>
        <position position="95"/>
    </location>
</feature>
<dbReference type="GO" id="GO:0008479">
    <property type="term" value="F:tRNA-guanosine(34) queuine transglycosylase activity"/>
    <property type="evidence" value="ECO:0007669"/>
    <property type="project" value="UniProtKB-UniRule"/>
</dbReference>
<evidence type="ECO:0000256" key="3">
    <source>
        <dbReference type="ARBA" id="ARBA00022694"/>
    </source>
</evidence>
<dbReference type="Gene3D" id="3.20.20.105">
    <property type="entry name" value="Queuine tRNA-ribosyltransferase-like"/>
    <property type="match status" value="1"/>
</dbReference>
<comment type="cofactor">
    <cofactor evidence="4">
        <name>Zn(2+)</name>
        <dbReference type="ChEBI" id="CHEBI:29105"/>
    </cofactor>
    <text evidence="4">Binds 1 zinc ion per subunit.</text>
</comment>
<evidence type="ECO:0000313" key="6">
    <source>
        <dbReference type="EMBL" id="KYF54335.1"/>
    </source>
</evidence>
<dbReference type="GO" id="GO:0005829">
    <property type="term" value="C:cytosol"/>
    <property type="evidence" value="ECO:0007669"/>
    <property type="project" value="TreeGrafter"/>
</dbReference>
<evidence type="ECO:0000259" key="5">
    <source>
        <dbReference type="Pfam" id="PF01702"/>
    </source>
</evidence>
<dbReference type="NCBIfam" id="TIGR00430">
    <property type="entry name" value="Q_tRNA_tgt"/>
    <property type="match status" value="1"/>
</dbReference>
<feature type="binding site" evidence="4">
    <location>
        <begin position="95"/>
        <end position="99"/>
    </location>
    <ligand>
        <name>substrate</name>
    </ligand>
</feature>
<feature type="binding site" evidence="4">
    <location>
        <position position="149"/>
    </location>
    <ligand>
        <name>substrate</name>
    </ligand>
</feature>